<keyword evidence="7" id="KW-1185">Reference proteome</keyword>
<dbReference type="InterPro" id="IPR035979">
    <property type="entry name" value="RBD_domain_sf"/>
</dbReference>
<reference evidence="6 7" key="1">
    <citation type="journal article" date="2018" name="Mol. Plant">
        <title>The genome of Artemisia annua provides insight into the evolution of Asteraceae family and artemisinin biosynthesis.</title>
        <authorList>
            <person name="Shen Q."/>
            <person name="Zhang L."/>
            <person name="Liao Z."/>
            <person name="Wang S."/>
            <person name="Yan T."/>
            <person name="Shi P."/>
            <person name="Liu M."/>
            <person name="Fu X."/>
            <person name="Pan Q."/>
            <person name="Wang Y."/>
            <person name="Lv Z."/>
            <person name="Lu X."/>
            <person name="Zhang F."/>
            <person name="Jiang W."/>
            <person name="Ma Y."/>
            <person name="Chen M."/>
            <person name="Hao X."/>
            <person name="Li L."/>
            <person name="Tang Y."/>
            <person name="Lv G."/>
            <person name="Zhou Y."/>
            <person name="Sun X."/>
            <person name="Brodelius P.E."/>
            <person name="Rose J.K.C."/>
            <person name="Tang K."/>
        </authorList>
    </citation>
    <scope>NUCLEOTIDE SEQUENCE [LARGE SCALE GENOMIC DNA]</scope>
    <source>
        <strain evidence="7">cv. Huhao1</strain>
        <tissue evidence="6">Leaf</tissue>
    </source>
</reference>
<dbReference type="InterPro" id="IPR000504">
    <property type="entry name" value="RRM_dom"/>
</dbReference>
<dbReference type="SMART" id="SM00360">
    <property type="entry name" value="RRM"/>
    <property type="match status" value="1"/>
</dbReference>
<dbReference type="AlphaFoldDB" id="A0A2U1P7X6"/>
<accession>A0A2U1P7X6</accession>
<dbReference type="InterPro" id="IPR050907">
    <property type="entry name" value="SRSF"/>
</dbReference>
<protein>
    <submittedName>
        <fullName evidence="6">RNA-directed DNA polymerase, eukaryota</fullName>
    </submittedName>
</protein>
<dbReference type="CDD" id="cd00590">
    <property type="entry name" value="RRM_SF"/>
    <property type="match status" value="1"/>
</dbReference>
<dbReference type="GO" id="GO:0005681">
    <property type="term" value="C:spliceosomal complex"/>
    <property type="evidence" value="ECO:0007669"/>
    <property type="project" value="UniProtKB-KW"/>
</dbReference>
<sequence>MVDWQEVPARRNKGRLHNKGVAKGFEDVTKFFVSNLPNGCIPGDVSEFLGCFGEVVSSYIARKRDKEGNKFGFVTFRKVSNTADLVKRMNGVKMGSCRLKVNVARFAMENTGRREVEEKEGRMHNTIPQVCRKQEEFVVEREKKVRHSQSVGMSFRDILEGKPSVPPSFQSNPSSKSIKVPDNVVAFFEIRGKSLVGRVRDLKTLTCINKILVEHGFAMEFLLKKDVWCLWFSALDLWDGQPMPFERVAWIKIHGVPINLAIDEVFDDIANQLGKIIHPSQLCLEEGDISTWITEETRVWDPECVVSVVKRKEESVIAVNHDAISLDLVHAPAPDSGVTDNEKVDDPMEEGEIRNTLHGEEVENQRLHGEFNGIEGMAAMEHNERDLNLGVGVGSFDKNLENIANVDLFNKYVDNHPKPTIGPTSQKLGKEPIECMAEESAEGPSVESNCNNIDVGDLDLNNPVHAPVSLVNSSATQYGGLDMVDNGVEPVAALDKEVEETVKIGVALGMDLAEHKDLVKNSIVVEGGSEKVPWLSKMKYNHGVEFLAVQETMDGDLSHFDGKRIWGNNNYVKEFLGSVGNLGGLLCMWDKSLFTQFTSIKNRYFLLVSGKLKGSNDIGGFEDAVCSAIWVEDGGVPPDVLLMKKFAQIKNNIKKWKVEMIKEGLSEEEEWIYVESKKILKELEAHKRSDIR</sequence>
<evidence type="ECO:0000313" key="7">
    <source>
        <dbReference type="Proteomes" id="UP000245207"/>
    </source>
</evidence>
<evidence type="ECO:0000259" key="5">
    <source>
        <dbReference type="PROSITE" id="PS50102"/>
    </source>
</evidence>
<evidence type="ECO:0000256" key="3">
    <source>
        <dbReference type="ARBA" id="ARBA00023187"/>
    </source>
</evidence>
<dbReference type="GO" id="GO:0006397">
    <property type="term" value="P:mRNA processing"/>
    <property type="evidence" value="ECO:0007669"/>
    <property type="project" value="UniProtKB-KW"/>
</dbReference>
<dbReference type="PANTHER" id="PTHR23147">
    <property type="entry name" value="SERINE/ARGININE RICH SPLICING FACTOR"/>
    <property type="match status" value="1"/>
</dbReference>
<evidence type="ECO:0000256" key="2">
    <source>
        <dbReference type="ARBA" id="ARBA00022728"/>
    </source>
</evidence>
<dbReference type="GO" id="GO:0008380">
    <property type="term" value="P:RNA splicing"/>
    <property type="evidence" value="ECO:0007669"/>
    <property type="project" value="UniProtKB-KW"/>
</dbReference>
<keyword evidence="6" id="KW-0695">RNA-directed DNA polymerase</keyword>
<dbReference type="Gene3D" id="3.30.70.330">
    <property type="match status" value="1"/>
</dbReference>
<evidence type="ECO:0000256" key="1">
    <source>
        <dbReference type="ARBA" id="ARBA00022664"/>
    </source>
</evidence>
<keyword evidence="3" id="KW-0508">mRNA splicing</keyword>
<dbReference type="OrthoDB" id="1750980at2759"/>
<dbReference type="EMBL" id="PKPP01001541">
    <property type="protein sequence ID" value="PWA81851.1"/>
    <property type="molecule type" value="Genomic_DNA"/>
</dbReference>
<comment type="caution">
    <text evidence="6">The sequence shown here is derived from an EMBL/GenBank/DDBJ whole genome shotgun (WGS) entry which is preliminary data.</text>
</comment>
<dbReference type="GO" id="GO:0003964">
    <property type="term" value="F:RNA-directed DNA polymerase activity"/>
    <property type="evidence" value="ECO:0007669"/>
    <property type="project" value="UniProtKB-KW"/>
</dbReference>
<keyword evidence="6" id="KW-0548">Nucleotidyltransferase</keyword>
<organism evidence="6 7">
    <name type="scientific">Artemisia annua</name>
    <name type="common">Sweet wormwood</name>
    <dbReference type="NCBI Taxonomy" id="35608"/>
    <lineage>
        <taxon>Eukaryota</taxon>
        <taxon>Viridiplantae</taxon>
        <taxon>Streptophyta</taxon>
        <taxon>Embryophyta</taxon>
        <taxon>Tracheophyta</taxon>
        <taxon>Spermatophyta</taxon>
        <taxon>Magnoliopsida</taxon>
        <taxon>eudicotyledons</taxon>
        <taxon>Gunneridae</taxon>
        <taxon>Pentapetalae</taxon>
        <taxon>asterids</taxon>
        <taxon>campanulids</taxon>
        <taxon>Asterales</taxon>
        <taxon>Asteraceae</taxon>
        <taxon>Asteroideae</taxon>
        <taxon>Anthemideae</taxon>
        <taxon>Artemisiinae</taxon>
        <taxon>Artemisia</taxon>
    </lineage>
</organism>
<dbReference type="InterPro" id="IPR012677">
    <property type="entry name" value="Nucleotide-bd_a/b_plait_sf"/>
</dbReference>
<dbReference type="Proteomes" id="UP000245207">
    <property type="component" value="Unassembled WGS sequence"/>
</dbReference>
<dbReference type="SUPFAM" id="SSF54928">
    <property type="entry name" value="RNA-binding domain, RBD"/>
    <property type="match status" value="1"/>
</dbReference>
<proteinExistence type="predicted"/>
<keyword evidence="2" id="KW-0747">Spliceosome</keyword>
<keyword evidence="1" id="KW-0507">mRNA processing</keyword>
<evidence type="ECO:0000313" key="6">
    <source>
        <dbReference type="EMBL" id="PWA81851.1"/>
    </source>
</evidence>
<dbReference type="GO" id="GO:0003723">
    <property type="term" value="F:RNA binding"/>
    <property type="evidence" value="ECO:0007669"/>
    <property type="project" value="UniProtKB-UniRule"/>
</dbReference>
<feature type="domain" description="RRM" evidence="5">
    <location>
        <begin position="29"/>
        <end position="106"/>
    </location>
</feature>
<keyword evidence="4" id="KW-0694">RNA-binding</keyword>
<dbReference type="Pfam" id="PF00076">
    <property type="entry name" value="RRM_1"/>
    <property type="match status" value="1"/>
</dbReference>
<dbReference type="PROSITE" id="PS50102">
    <property type="entry name" value="RRM"/>
    <property type="match status" value="1"/>
</dbReference>
<evidence type="ECO:0000256" key="4">
    <source>
        <dbReference type="PROSITE-ProRule" id="PRU00176"/>
    </source>
</evidence>
<gene>
    <name evidence="6" type="ORF">CTI12_AA183580</name>
</gene>
<keyword evidence="6" id="KW-0808">Transferase</keyword>
<name>A0A2U1P7X6_ARTAN</name>